<protein>
    <submittedName>
        <fullName evidence="3">Helicase associated domain-containing protein</fullName>
    </submittedName>
</protein>
<comment type="caution">
    <text evidence="3">The sequence shown here is derived from an EMBL/GenBank/DDBJ whole genome shotgun (WGS) entry which is preliminary data.</text>
</comment>
<evidence type="ECO:0000259" key="2">
    <source>
        <dbReference type="Pfam" id="PF03457"/>
    </source>
</evidence>
<reference evidence="3 4" key="1">
    <citation type="submission" date="2024-10" db="EMBL/GenBank/DDBJ databases">
        <title>The Natural Products Discovery Center: Release of the First 8490 Sequenced Strains for Exploring Actinobacteria Biosynthetic Diversity.</title>
        <authorList>
            <person name="Kalkreuter E."/>
            <person name="Kautsar S.A."/>
            <person name="Yang D."/>
            <person name="Bader C.D."/>
            <person name="Teijaro C.N."/>
            <person name="Fluegel L."/>
            <person name="Davis C.M."/>
            <person name="Simpson J.R."/>
            <person name="Lauterbach L."/>
            <person name="Steele A.D."/>
            <person name="Gui C."/>
            <person name="Meng S."/>
            <person name="Li G."/>
            <person name="Viehrig K."/>
            <person name="Ye F."/>
            <person name="Su P."/>
            <person name="Kiefer A.F."/>
            <person name="Nichols A."/>
            <person name="Cepeda A.J."/>
            <person name="Yan W."/>
            <person name="Fan B."/>
            <person name="Jiang Y."/>
            <person name="Adhikari A."/>
            <person name="Zheng C.-J."/>
            <person name="Schuster L."/>
            <person name="Cowan T.M."/>
            <person name="Smanski M.J."/>
            <person name="Chevrette M.G."/>
            <person name="De Carvalho L.P.S."/>
            <person name="Shen B."/>
        </authorList>
    </citation>
    <scope>NUCLEOTIDE SEQUENCE [LARGE SCALE GENOMIC DNA]</scope>
    <source>
        <strain evidence="3 4">NPDC048320</strain>
    </source>
</reference>
<evidence type="ECO:0000313" key="4">
    <source>
        <dbReference type="Proteomes" id="UP001604267"/>
    </source>
</evidence>
<gene>
    <name evidence="3" type="ORF">ACGFZB_38160</name>
</gene>
<keyword evidence="4" id="KW-1185">Reference proteome</keyword>
<sequence>MRLRVLRGRPRLHARPRPSRRPRTAHPARRRQGRLARGAGPARARGDSRQHADLAGLRWPGETAGGAQGARCPGGGAARRAAGAEPCQRRTDPQRGGGGGSRERPKRPALGAGPGTAEVLHPPRDPAQLAAFINLRVLDPEHAHWRRGIEAAVIYHRLRGDLRVPFTYRVPGRDEKAVEAEGWPATLSAFPLGQWIADARRFYARGDMDPDRIAQLEKLGMVWSHYDVAWEEGLAAARGWAAENGHLAAPTDATYKGYRVGLFLKNARASARRAAVNEHRRAEGLPVHSAASALPEERREQLDDIDPAWCPAWPIDWQRCFHLPRQHLEAGGALPTPGDVVHKGEDLGRWVRSVRLGWDSLTSVQQWMCEHILGIEPAGDDEKPKPRMSQADKWAMNYAAAKQYYEREGHLLRLGAWISNQRSRAATLTPERIEQLSNIGMRWT</sequence>
<feature type="domain" description="Helicase-associated" evidence="2">
    <location>
        <begin position="142"/>
        <end position="221"/>
    </location>
</feature>
<feature type="compositionally biased region" description="Gly residues" evidence="1">
    <location>
        <begin position="63"/>
        <end position="77"/>
    </location>
</feature>
<feature type="domain" description="Helicase-associated" evidence="2">
    <location>
        <begin position="227"/>
        <end position="306"/>
    </location>
</feature>
<evidence type="ECO:0000313" key="3">
    <source>
        <dbReference type="EMBL" id="MFG3016175.1"/>
    </source>
</evidence>
<dbReference type="Pfam" id="PF03457">
    <property type="entry name" value="HA"/>
    <property type="match status" value="3"/>
</dbReference>
<dbReference type="Gene3D" id="6.10.140.530">
    <property type="match status" value="2"/>
</dbReference>
<dbReference type="RefSeq" id="WP_392824657.1">
    <property type="nucleotide sequence ID" value="NZ_JBICYV010000026.1"/>
</dbReference>
<feature type="region of interest" description="Disordered" evidence="1">
    <location>
        <begin position="1"/>
        <end position="122"/>
    </location>
</feature>
<dbReference type="EMBL" id="JBICYV010000026">
    <property type="protein sequence ID" value="MFG3016175.1"/>
    <property type="molecule type" value="Genomic_DNA"/>
</dbReference>
<proteinExistence type="predicted"/>
<dbReference type="PANTHER" id="PTHR33418:SF1">
    <property type="entry name" value="HELICASE-ASSOCIATED DOMAIN-CONTAINING PROTEIN"/>
    <property type="match status" value="1"/>
</dbReference>
<dbReference type="Proteomes" id="UP001604267">
    <property type="component" value="Unassembled WGS sequence"/>
</dbReference>
<name>A0ABW7BJY1_9ACTN</name>
<organism evidence="3 4">
    <name type="scientific">Streptomyces cinerochromogenes</name>
    <dbReference type="NCBI Taxonomy" id="66422"/>
    <lineage>
        <taxon>Bacteria</taxon>
        <taxon>Bacillati</taxon>
        <taxon>Actinomycetota</taxon>
        <taxon>Actinomycetes</taxon>
        <taxon>Kitasatosporales</taxon>
        <taxon>Streptomycetaceae</taxon>
        <taxon>Streptomyces</taxon>
    </lineage>
</organism>
<dbReference type="InterPro" id="IPR005114">
    <property type="entry name" value="Helicase_assoc"/>
</dbReference>
<accession>A0ABW7BJY1</accession>
<feature type="domain" description="Helicase-associated" evidence="2">
    <location>
        <begin position="391"/>
        <end position="441"/>
    </location>
</feature>
<dbReference type="PANTHER" id="PTHR33418">
    <property type="entry name" value="HELICASE-ASSOCIATED"/>
    <property type="match status" value="1"/>
</dbReference>
<evidence type="ECO:0000256" key="1">
    <source>
        <dbReference type="SAM" id="MobiDB-lite"/>
    </source>
</evidence>
<feature type="compositionally biased region" description="Basic residues" evidence="1">
    <location>
        <begin position="1"/>
        <end position="34"/>
    </location>
</feature>